<dbReference type="HOGENOM" id="CLU_001570_17_6_1"/>
<comment type="cofactor">
    <cofactor evidence="1">
        <name>FMN</name>
        <dbReference type="ChEBI" id="CHEBI:58210"/>
    </cofactor>
</comment>
<evidence type="ECO:0000256" key="3">
    <source>
        <dbReference type="ARBA" id="ARBA00022630"/>
    </source>
</evidence>
<keyword evidence="12" id="KW-1185">Reference proteome</keyword>
<reference evidence="11 12" key="1">
    <citation type="journal article" date="2011" name="Cell">
        <title>Insight into structure and assembly of the nuclear pore complex by utilizing the genome of a eukaryotic thermophile.</title>
        <authorList>
            <person name="Amlacher S."/>
            <person name="Sarges P."/>
            <person name="Flemming D."/>
            <person name="van Noort V."/>
            <person name="Kunze R."/>
            <person name="Devos D.P."/>
            <person name="Arumugam M."/>
            <person name="Bork P."/>
            <person name="Hurt E."/>
        </authorList>
    </citation>
    <scope>NUCLEOTIDE SEQUENCE [LARGE SCALE GENOMIC DNA]</scope>
    <source>
        <strain evidence="12">DSM 1495 / CBS 144.50 / IMI 039719</strain>
    </source>
</reference>
<dbReference type="OrthoDB" id="1856718at2759"/>
<comment type="cofactor">
    <cofactor evidence="2">
        <name>FAD</name>
        <dbReference type="ChEBI" id="CHEBI:57692"/>
    </cofactor>
</comment>
<organism evidence="12">
    <name type="scientific">Chaetomium thermophilum (strain DSM 1495 / CBS 144.50 / IMI 039719)</name>
    <name type="common">Thermochaetoides thermophila</name>
    <dbReference type="NCBI Taxonomy" id="759272"/>
    <lineage>
        <taxon>Eukaryota</taxon>
        <taxon>Fungi</taxon>
        <taxon>Dikarya</taxon>
        <taxon>Ascomycota</taxon>
        <taxon>Pezizomycotina</taxon>
        <taxon>Sordariomycetes</taxon>
        <taxon>Sordariomycetidae</taxon>
        <taxon>Sordariales</taxon>
        <taxon>Chaetomiaceae</taxon>
        <taxon>Thermochaetoides</taxon>
    </lineage>
</organism>
<dbReference type="SUPFAM" id="SSF63380">
    <property type="entry name" value="Riboflavin synthase domain-like"/>
    <property type="match status" value="1"/>
</dbReference>
<dbReference type="KEGG" id="cthr:CTHT_0034430"/>
<dbReference type="GO" id="GO:0010181">
    <property type="term" value="F:FMN binding"/>
    <property type="evidence" value="ECO:0007669"/>
    <property type="project" value="InterPro"/>
</dbReference>
<dbReference type="Pfam" id="PF00667">
    <property type="entry name" value="FAD_binding_1"/>
    <property type="match status" value="1"/>
</dbReference>
<keyword evidence="4" id="KW-0288">FMN</keyword>
<dbReference type="PROSITE" id="PS51384">
    <property type="entry name" value="FAD_FR"/>
    <property type="match status" value="1"/>
</dbReference>
<gene>
    <name evidence="11" type="ORF">CTHT_0034430</name>
</gene>
<dbReference type="InterPro" id="IPR001433">
    <property type="entry name" value="OxRdtase_FAD/NAD-bd"/>
</dbReference>
<sequence length="716" mass="81569">MPSQALAPVAIEGRSMAILYGSETGNAEEIAVELGKMAQRLHFQTTVDEMDGFKLADVLRYSLVVFVTSTTGQGDMPKNTRKFWKNLRREKLNNTNCLRSLSFTIFGLGDSAYSKFNWAARKLRARLLQLGASEFFRAGEGDERHDNGIDSIYLPWSKEFKEYIMINYPLPESVAPIPDDTQLPSKYPIRLLADMDINTPNNIAASDGPLTDDDQRWLATRTKSAARSHVDTPTPPEEQDDIWERTQKQSVDVLDHDNVLKDHPEKYLLKQQSAKKPRLPPSDMLPIPDSYEGFLIRNERVTPTDHWQDVRHLVLDVDLPHKLWDQASRAVGNLTVTIFPKNYPDDVDELIRLMDWQDVADRPLRIPYRPRNLVTKECPTLRDLLLHNLDITAIPKRNFIRELSFYASDEREKERLRELTLPGNEQEFYDYTCRPRRTILELLGDFRSVKIPWGAVLDLFPLIRGREFSVCNGGTSFETASEPNRIRLELLVALVEYKTIIRKPRQGLCSRYLKHLPTGTRLRVLLKAGSAISLVPNKESAKRPVIAIATGTGIAPIRAIIQERDSYPSPGDTLLFFGCRNRMADFHFEKEWEVKPNLRVFPAFSRDNIEPDPASTQSIAASSKTTIITNGTLPTLQLDAHKNYVQHLIRKHADLVGHFMRQRPIICVCGSAGNMPKAVRAALIDAMIISGVVSNCDEGDKMLRNHEMVTYWEETW</sequence>
<dbReference type="InterPro" id="IPR017927">
    <property type="entry name" value="FAD-bd_FR_type"/>
</dbReference>
<keyword evidence="7" id="KW-0560">Oxidoreductase</keyword>
<dbReference type="InterPro" id="IPR023173">
    <property type="entry name" value="NADPH_Cyt_P450_Rdtase_alpha"/>
</dbReference>
<dbReference type="AlphaFoldDB" id="G0S6C6"/>
<dbReference type="InterPro" id="IPR029039">
    <property type="entry name" value="Flavoprotein-like_sf"/>
</dbReference>
<dbReference type="PANTHER" id="PTHR19384:SF10">
    <property type="entry name" value="NADPH-DEPENDENT DIFLAVIN OXIDOREDUCTASE 1"/>
    <property type="match status" value="1"/>
</dbReference>
<keyword evidence="5" id="KW-0274">FAD</keyword>
<dbReference type="eggNOG" id="KOG1159">
    <property type="taxonomic scope" value="Eukaryota"/>
</dbReference>
<evidence type="ECO:0000256" key="4">
    <source>
        <dbReference type="ARBA" id="ARBA00022643"/>
    </source>
</evidence>
<dbReference type="GO" id="GO:0005829">
    <property type="term" value="C:cytosol"/>
    <property type="evidence" value="ECO:0007669"/>
    <property type="project" value="TreeGrafter"/>
</dbReference>
<evidence type="ECO:0000256" key="2">
    <source>
        <dbReference type="ARBA" id="ARBA00001974"/>
    </source>
</evidence>
<dbReference type="SUPFAM" id="SSF52218">
    <property type="entry name" value="Flavoproteins"/>
    <property type="match status" value="1"/>
</dbReference>
<feature type="domain" description="Flavodoxin-like" evidence="9">
    <location>
        <begin position="16"/>
        <end position="161"/>
    </location>
</feature>
<dbReference type="EMBL" id="GL988041">
    <property type="protein sequence ID" value="EGS21581.1"/>
    <property type="molecule type" value="Genomic_DNA"/>
</dbReference>
<dbReference type="PROSITE" id="PS50902">
    <property type="entry name" value="FLAVODOXIN_LIKE"/>
    <property type="match status" value="1"/>
</dbReference>
<keyword evidence="3" id="KW-0285">Flavoprotein</keyword>
<dbReference type="STRING" id="759272.G0S6C6"/>
<name>G0S6C6_CHATD</name>
<dbReference type="Pfam" id="PF00175">
    <property type="entry name" value="NAD_binding_1"/>
    <property type="match status" value="1"/>
</dbReference>
<dbReference type="InterPro" id="IPR001709">
    <property type="entry name" value="Flavoprot_Pyr_Nucl_cyt_Rdtase"/>
</dbReference>
<proteinExistence type="predicted"/>
<dbReference type="RefSeq" id="XP_006693877.1">
    <property type="nucleotide sequence ID" value="XM_006693814.1"/>
</dbReference>
<dbReference type="PRINTS" id="PR00371">
    <property type="entry name" value="FPNCR"/>
</dbReference>
<evidence type="ECO:0000313" key="12">
    <source>
        <dbReference type="Proteomes" id="UP000008066"/>
    </source>
</evidence>
<dbReference type="InterPro" id="IPR008254">
    <property type="entry name" value="Flavodoxin/NO_synth"/>
</dbReference>
<dbReference type="GO" id="GO:0016491">
    <property type="term" value="F:oxidoreductase activity"/>
    <property type="evidence" value="ECO:0007669"/>
    <property type="project" value="UniProtKB-KW"/>
</dbReference>
<dbReference type="InterPro" id="IPR017938">
    <property type="entry name" value="Riboflavin_synthase-like_b-brl"/>
</dbReference>
<evidence type="ECO:0000259" key="10">
    <source>
        <dbReference type="PROSITE" id="PS51384"/>
    </source>
</evidence>
<dbReference type="Gene3D" id="3.40.50.80">
    <property type="entry name" value="Nucleotide-binding domain of ferredoxin-NADP reductase (FNR) module"/>
    <property type="match status" value="1"/>
</dbReference>
<dbReference type="FunFam" id="3.40.50.360:FF:000034">
    <property type="entry name" value="NADPH-dependent diflavin oxidoreductase 1"/>
    <property type="match status" value="1"/>
</dbReference>
<dbReference type="Gene3D" id="2.40.30.10">
    <property type="entry name" value="Translation factors"/>
    <property type="match status" value="1"/>
</dbReference>
<dbReference type="Pfam" id="PF00258">
    <property type="entry name" value="Flavodoxin_1"/>
    <property type="match status" value="1"/>
</dbReference>
<dbReference type="Gene3D" id="3.40.50.360">
    <property type="match status" value="1"/>
</dbReference>
<dbReference type="InterPro" id="IPR001094">
    <property type="entry name" value="Flavdoxin-like"/>
</dbReference>
<dbReference type="PANTHER" id="PTHR19384">
    <property type="entry name" value="NITRIC OXIDE SYNTHASE-RELATED"/>
    <property type="match status" value="1"/>
</dbReference>
<evidence type="ECO:0000259" key="9">
    <source>
        <dbReference type="PROSITE" id="PS50902"/>
    </source>
</evidence>
<feature type="domain" description="FAD-binding FR-type" evidence="10">
    <location>
        <begin position="288"/>
        <end position="537"/>
    </location>
</feature>
<dbReference type="OMA" id="DIMSIPR"/>
<evidence type="ECO:0000256" key="8">
    <source>
        <dbReference type="SAM" id="MobiDB-lite"/>
    </source>
</evidence>
<evidence type="ECO:0000256" key="1">
    <source>
        <dbReference type="ARBA" id="ARBA00001917"/>
    </source>
</evidence>
<keyword evidence="6" id="KW-0521">NADP</keyword>
<dbReference type="GO" id="GO:0050660">
    <property type="term" value="F:flavin adenine dinucleotide binding"/>
    <property type="evidence" value="ECO:0007669"/>
    <property type="project" value="TreeGrafter"/>
</dbReference>
<dbReference type="InterPro" id="IPR003097">
    <property type="entry name" value="CysJ-like_FAD-binding"/>
</dbReference>
<dbReference type="GeneID" id="18257481"/>
<dbReference type="PRINTS" id="PR00369">
    <property type="entry name" value="FLAVODOXIN"/>
</dbReference>
<protein>
    <submittedName>
        <fullName evidence="11">Uncharacterized protein</fullName>
    </submittedName>
</protein>
<evidence type="ECO:0000256" key="7">
    <source>
        <dbReference type="ARBA" id="ARBA00023002"/>
    </source>
</evidence>
<dbReference type="SUPFAM" id="SSF52343">
    <property type="entry name" value="Ferredoxin reductase-like, C-terminal NADP-linked domain"/>
    <property type="match status" value="1"/>
</dbReference>
<evidence type="ECO:0000256" key="5">
    <source>
        <dbReference type="ARBA" id="ARBA00022827"/>
    </source>
</evidence>
<dbReference type="Gene3D" id="1.20.990.10">
    <property type="entry name" value="NADPH-cytochrome p450 Reductase, Chain A, domain 3"/>
    <property type="match status" value="1"/>
</dbReference>
<evidence type="ECO:0000313" key="11">
    <source>
        <dbReference type="EMBL" id="EGS21581.1"/>
    </source>
</evidence>
<dbReference type="InterPro" id="IPR039261">
    <property type="entry name" value="FNR_nucleotide-bd"/>
</dbReference>
<dbReference type="Proteomes" id="UP000008066">
    <property type="component" value="Unassembled WGS sequence"/>
</dbReference>
<accession>G0S6C6</accession>
<feature type="region of interest" description="Disordered" evidence="8">
    <location>
        <begin position="222"/>
        <end position="243"/>
    </location>
</feature>
<evidence type="ECO:0000256" key="6">
    <source>
        <dbReference type="ARBA" id="ARBA00022857"/>
    </source>
</evidence>